<proteinExistence type="predicted"/>
<reference evidence="2" key="1">
    <citation type="submission" date="2022-11" db="UniProtKB">
        <authorList>
            <consortium name="WormBaseParasite"/>
        </authorList>
    </citation>
    <scope>IDENTIFICATION</scope>
</reference>
<name>A0AC34RJJ2_9BILA</name>
<dbReference type="Proteomes" id="UP000887576">
    <property type="component" value="Unplaced"/>
</dbReference>
<evidence type="ECO:0000313" key="2">
    <source>
        <dbReference type="WBParaSite" id="JU765_v2.g7555.t1"/>
    </source>
</evidence>
<sequence>NLSGEKMDAGVTDFHELAVKDLKLNQLRLLHLDHHKAPENRDKLRVTGDPQEAEELEPFPTLVEALKNVDMDTGFNIEVKYPLKMKDGAHECENFFERNAFIDVILNDVYANAGKRRIVFSSFDPDMCTLIALKQHKYPVLFLSVGETKRYVPFLDERTCTSNMAVNFAVSQDILGVNLHSECLLIDPLPVRKAKEQGLVAFVWGDDLDDRENVKKMKELGLDGIIYDRIGEIEARKNVFIVEKDARKSLFASSPIPSRSGSVDKGAYIFGTMDIAIPTRNNGVNNVGSGSSSSSTTNTPRRARTPSSPKRTGRFNEI</sequence>
<evidence type="ECO:0000313" key="1">
    <source>
        <dbReference type="Proteomes" id="UP000887576"/>
    </source>
</evidence>
<accession>A0AC34RJJ2</accession>
<dbReference type="WBParaSite" id="JU765_v2.g7555.t1">
    <property type="protein sequence ID" value="JU765_v2.g7555.t1"/>
    <property type="gene ID" value="JU765_v2.g7555"/>
</dbReference>
<organism evidence="1 2">
    <name type="scientific">Panagrolaimus sp. JU765</name>
    <dbReference type="NCBI Taxonomy" id="591449"/>
    <lineage>
        <taxon>Eukaryota</taxon>
        <taxon>Metazoa</taxon>
        <taxon>Ecdysozoa</taxon>
        <taxon>Nematoda</taxon>
        <taxon>Chromadorea</taxon>
        <taxon>Rhabditida</taxon>
        <taxon>Tylenchina</taxon>
        <taxon>Panagrolaimomorpha</taxon>
        <taxon>Panagrolaimoidea</taxon>
        <taxon>Panagrolaimidae</taxon>
        <taxon>Panagrolaimus</taxon>
    </lineage>
</organism>
<protein>
    <submittedName>
        <fullName evidence="2">GP-PDE domain-containing protein</fullName>
    </submittedName>
</protein>